<dbReference type="SUPFAM" id="SSF52283">
    <property type="entry name" value="Formate/glycerate dehydrogenase catalytic domain-like"/>
    <property type="match status" value="1"/>
</dbReference>
<evidence type="ECO:0000256" key="1">
    <source>
        <dbReference type="ARBA" id="ARBA00005854"/>
    </source>
</evidence>
<dbReference type="AlphaFoldDB" id="A0A2T2XGB7"/>
<keyword evidence="2 4" id="KW-0560">Oxidoreductase</keyword>
<comment type="similarity">
    <text evidence="1 4">Belongs to the D-isomer specific 2-hydroxyacid dehydrogenase family.</text>
</comment>
<accession>A0A2T2XGB7</accession>
<evidence type="ECO:0000256" key="3">
    <source>
        <dbReference type="ARBA" id="ARBA00023027"/>
    </source>
</evidence>
<dbReference type="PANTHER" id="PTHR10996">
    <property type="entry name" value="2-HYDROXYACID DEHYDROGENASE-RELATED"/>
    <property type="match status" value="1"/>
</dbReference>
<dbReference type="GO" id="GO:0051287">
    <property type="term" value="F:NAD binding"/>
    <property type="evidence" value="ECO:0007669"/>
    <property type="project" value="InterPro"/>
</dbReference>
<evidence type="ECO:0000313" key="7">
    <source>
        <dbReference type="EMBL" id="PSR33539.1"/>
    </source>
</evidence>
<evidence type="ECO:0000256" key="2">
    <source>
        <dbReference type="ARBA" id="ARBA00023002"/>
    </source>
</evidence>
<protein>
    <submittedName>
        <fullName evidence="7">D-glycerate dehydrogenase</fullName>
    </submittedName>
</protein>
<evidence type="ECO:0000313" key="8">
    <source>
        <dbReference type="Proteomes" id="UP000242972"/>
    </source>
</evidence>
<dbReference type="InterPro" id="IPR006139">
    <property type="entry name" value="D-isomer_2_OHA_DH_cat_dom"/>
</dbReference>
<dbReference type="PROSITE" id="PS00671">
    <property type="entry name" value="D_2_HYDROXYACID_DH_3"/>
    <property type="match status" value="1"/>
</dbReference>
<gene>
    <name evidence="7" type="ORF">C7B46_09685</name>
</gene>
<dbReference type="PROSITE" id="PS00670">
    <property type="entry name" value="D_2_HYDROXYACID_DH_2"/>
    <property type="match status" value="1"/>
</dbReference>
<dbReference type="PANTHER" id="PTHR10996:SF178">
    <property type="entry name" value="2-HYDROXYACID DEHYDROGENASE YGL185C-RELATED"/>
    <property type="match status" value="1"/>
</dbReference>
<dbReference type="Gene3D" id="3.40.50.720">
    <property type="entry name" value="NAD(P)-binding Rossmann-like Domain"/>
    <property type="match status" value="2"/>
</dbReference>
<name>A0A2T2XGB7_9FIRM</name>
<dbReference type="GO" id="GO:0005829">
    <property type="term" value="C:cytosol"/>
    <property type="evidence" value="ECO:0007669"/>
    <property type="project" value="TreeGrafter"/>
</dbReference>
<keyword evidence="3" id="KW-0520">NAD</keyword>
<dbReference type="Proteomes" id="UP000242972">
    <property type="component" value="Unassembled WGS sequence"/>
</dbReference>
<feature type="domain" description="D-isomer specific 2-hydroxyacid dehydrogenase NAD-binding" evidence="6">
    <location>
        <begin position="103"/>
        <end position="277"/>
    </location>
</feature>
<feature type="domain" description="D-isomer specific 2-hydroxyacid dehydrogenase catalytic" evidence="5">
    <location>
        <begin position="39"/>
        <end position="304"/>
    </location>
</feature>
<organism evidence="7 8">
    <name type="scientific">Sulfobacillus benefaciens</name>
    <dbReference type="NCBI Taxonomy" id="453960"/>
    <lineage>
        <taxon>Bacteria</taxon>
        <taxon>Bacillati</taxon>
        <taxon>Bacillota</taxon>
        <taxon>Clostridia</taxon>
        <taxon>Eubacteriales</taxon>
        <taxon>Clostridiales Family XVII. Incertae Sedis</taxon>
        <taxon>Sulfobacillus</taxon>
    </lineage>
</organism>
<dbReference type="InterPro" id="IPR006140">
    <property type="entry name" value="D-isomer_DH_NAD-bd"/>
</dbReference>
<evidence type="ECO:0000259" key="5">
    <source>
        <dbReference type="Pfam" id="PF00389"/>
    </source>
</evidence>
<dbReference type="InterPro" id="IPR029753">
    <property type="entry name" value="D-isomer_DH_CS"/>
</dbReference>
<dbReference type="GO" id="GO:0030267">
    <property type="term" value="F:glyoxylate reductase (NADPH) activity"/>
    <property type="evidence" value="ECO:0007669"/>
    <property type="project" value="TreeGrafter"/>
</dbReference>
<dbReference type="Pfam" id="PF02826">
    <property type="entry name" value="2-Hacid_dh_C"/>
    <property type="match status" value="1"/>
</dbReference>
<dbReference type="GO" id="GO:0016618">
    <property type="term" value="F:hydroxypyruvate reductase [NAD(P)H] activity"/>
    <property type="evidence" value="ECO:0007669"/>
    <property type="project" value="TreeGrafter"/>
</dbReference>
<dbReference type="InterPro" id="IPR036291">
    <property type="entry name" value="NAD(P)-bd_dom_sf"/>
</dbReference>
<evidence type="ECO:0000259" key="6">
    <source>
        <dbReference type="Pfam" id="PF02826"/>
    </source>
</evidence>
<proteinExistence type="inferred from homology"/>
<dbReference type="SUPFAM" id="SSF51735">
    <property type="entry name" value="NAD(P)-binding Rossmann-fold domains"/>
    <property type="match status" value="1"/>
</dbReference>
<dbReference type="EMBL" id="PXYW01000019">
    <property type="protein sequence ID" value="PSR33539.1"/>
    <property type="molecule type" value="Genomic_DNA"/>
</dbReference>
<reference evidence="7 8" key="1">
    <citation type="journal article" date="2014" name="BMC Genomics">
        <title>Comparison of environmental and isolate Sulfobacillus genomes reveals diverse carbon, sulfur, nitrogen, and hydrogen metabolisms.</title>
        <authorList>
            <person name="Justice N.B."/>
            <person name="Norman A."/>
            <person name="Brown C.T."/>
            <person name="Singh A."/>
            <person name="Thomas B.C."/>
            <person name="Banfield J.F."/>
        </authorList>
    </citation>
    <scope>NUCLEOTIDE SEQUENCE [LARGE SCALE GENOMIC DNA]</scope>
    <source>
        <strain evidence="7">AMDSBA4</strain>
    </source>
</reference>
<dbReference type="Pfam" id="PF00389">
    <property type="entry name" value="2-Hacid_dh"/>
    <property type="match status" value="1"/>
</dbReference>
<dbReference type="InterPro" id="IPR050223">
    <property type="entry name" value="D-isomer_2-hydroxyacid_DH"/>
</dbReference>
<comment type="caution">
    <text evidence="7">The sequence shown here is derived from an EMBL/GenBank/DDBJ whole genome shotgun (WGS) entry which is preliminary data.</text>
</comment>
<sequence>MTHKPICWSPQPLWGVPKALPEDWQWVFGHLPPENYPLVTGLIVNGSDGYFDATRMAEWPQLRVISSYGIGYDHINVADATSRNIVVTHTPDVVTQSTAEMAMALTLALVRNLLVYDRQTRKEGRVLTGSNTALSPELYDKRVGLIGYGRTGQTIAKLLTPFGVTIQYTRAHGPHPANPQGYATLNQLLATSDVVIVIIPATPETYHLLGAHQLAMMPRGSYLVNVGRGPVIDESALVDALNRGHLAGAALDVYENEPLVHPGLLQRADVVLSPHRGTSTFETRQRMTETAIDNLVQALQHHPVRIVPEQCQGS</sequence>
<evidence type="ECO:0000256" key="4">
    <source>
        <dbReference type="RuleBase" id="RU003719"/>
    </source>
</evidence>